<evidence type="ECO:0000313" key="1">
    <source>
        <dbReference type="EMBL" id="SVE03944.1"/>
    </source>
</evidence>
<dbReference type="AlphaFoldDB" id="A0A383A8G0"/>
<reference evidence="1" key="1">
    <citation type="submission" date="2018-05" db="EMBL/GenBank/DDBJ databases">
        <authorList>
            <person name="Lanie J.A."/>
            <person name="Ng W.-L."/>
            <person name="Kazmierczak K.M."/>
            <person name="Andrzejewski T.M."/>
            <person name="Davidsen T.M."/>
            <person name="Wayne K.J."/>
            <person name="Tettelin H."/>
            <person name="Glass J.I."/>
            <person name="Rusch D."/>
            <person name="Podicherti R."/>
            <person name="Tsui H.-C.T."/>
            <person name="Winkler M.E."/>
        </authorList>
    </citation>
    <scope>NUCLEOTIDE SEQUENCE</scope>
</reference>
<dbReference type="EMBL" id="UINC01190004">
    <property type="protein sequence ID" value="SVE03944.1"/>
    <property type="molecule type" value="Genomic_DNA"/>
</dbReference>
<feature type="non-terminal residue" evidence="1">
    <location>
        <position position="47"/>
    </location>
</feature>
<sequence length="47" mass="5234">MSLIQQIIGGDRRALAQALTLIENDDHKSQNILANLYRHTGHSHIIG</sequence>
<proteinExistence type="predicted"/>
<name>A0A383A8G0_9ZZZZ</name>
<organism evidence="1">
    <name type="scientific">marine metagenome</name>
    <dbReference type="NCBI Taxonomy" id="408172"/>
    <lineage>
        <taxon>unclassified sequences</taxon>
        <taxon>metagenomes</taxon>
        <taxon>ecological metagenomes</taxon>
    </lineage>
</organism>
<dbReference type="Gene3D" id="1.20.5.170">
    <property type="match status" value="1"/>
</dbReference>
<gene>
    <name evidence="1" type="ORF">METZ01_LOCUS456798</name>
</gene>
<protein>
    <submittedName>
        <fullName evidence="1">Uncharacterized protein</fullName>
    </submittedName>
</protein>
<accession>A0A383A8G0</accession>